<protein>
    <submittedName>
        <fullName evidence="1">Uncharacterized protein</fullName>
    </submittedName>
</protein>
<accession>A0A4U8WQZ3</accession>
<dbReference type="Proteomes" id="UP000290013">
    <property type="component" value="Chromosome"/>
</dbReference>
<evidence type="ECO:0000313" key="1">
    <source>
        <dbReference type="EMBL" id="VFB04949.1"/>
    </source>
</evidence>
<organism evidence="1 2">
    <name type="scientific">Chryseobacterium taihuense</name>
    <dbReference type="NCBI Taxonomy" id="1141221"/>
    <lineage>
        <taxon>Bacteria</taxon>
        <taxon>Pseudomonadati</taxon>
        <taxon>Bacteroidota</taxon>
        <taxon>Flavobacteriia</taxon>
        <taxon>Flavobacteriales</taxon>
        <taxon>Weeksellaceae</taxon>
        <taxon>Chryseobacterium group</taxon>
        <taxon>Chryseobacterium</taxon>
    </lineage>
</organism>
<evidence type="ECO:0000313" key="2">
    <source>
        <dbReference type="Proteomes" id="UP000290013"/>
    </source>
</evidence>
<gene>
    <name evidence="1" type="ORF">NCTC12078_03003</name>
</gene>
<dbReference type="KEGG" id="ctai:NCTC12078_03003"/>
<reference evidence="1 2" key="1">
    <citation type="submission" date="2019-02" db="EMBL/GenBank/DDBJ databases">
        <authorList>
            <consortium name="Pathogen Informatics"/>
        </authorList>
    </citation>
    <scope>NUCLEOTIDE SEQUENCE [LARGE SCALE GENOMIC DNA]</scope>
    <source>
        <strain evidence="1 2">3012STDY6944375</strain>
    </source>
</reference>
<dbReference type="AlphaFoldDB" id="A0A4U8WQZ3"/>
<proteinExistence type="predicted"/>
<name>A0A4U8WQZ3_9FLAO</name>
<sequence>MIIIENRVSHDLLVRMNLIIIRMRMKFGVFDIKSVYLMYDQQKHKEHPNNYKEQILGSKPMFASPDYSSSKSSLKSHSIYILENDLIVKSKTIILAIFHIKWTYHHRIGFPTFIFEQRIDLGKYPVGYFS</sequence>
<dbReference type="EMBL" id="LR215974">
    <property type="protein sequence ID" value="VFB04949.1"/>
    <property type="molecule type" value="Genomic_DNA"/>
</dbReference>